<dbReference type="AlphaFoldDB" id="A0AAV5V1Q1"/>
<name>A0AAV5V1Q1_9BILA</name>
<feature type="non-terminal residue" evidence="1">
    <location>
        <position position="1"/>
    </location>
</feature>
<gene>
    <name evidence="1" type="ORF">PFISCL1PPCAC_3171</name>
</gene>
<comment type="caution">
    <text evidence="1">The sequence shown here is derived from an EMBL/GenBank/DDBJ whole genome shotgun (WGS) entry which is preliminary data.</text>
</comment>
<proteinExistence type="predicted"/>
<protein>
    <submittedName>
        <fullName evidence="1">Uncharacterized protein</fullName>
    </submittedName>
</protein>
<organism evidence="1 2">
    <name type="scientific">Pristionchus fissidentatus</name>
    <dbReference type="NCBI Taxonomy" id="1538716"/>
    <lineage>
        <taxon>Eukaryota</taxon>
        <taxon>Metazoa</taxon>
        <taxon>Ecdysozoa</taxon>
        <taxon>Nematoda</taxon>
        <taxon>Chromadorea</taxon>
        <taxon>Rhabditida</taxon>
        <taxon>Rhabditina</taxon>
        <taxon>Diplogasteromorpha</taxon>
        <taxon>Diplogasteroidea</taxon>
        <taxon>Neodiplogasteridae</taxon>
        <taxon>Pristionchus</taxon>
    </lineage>
</organism>
<evidence type="ECO:0000313" key="1">
    <source>
        <dbReference type="EMBL" id="GMT11874.1"/>
    </source>
</evidence>
<feature type="non-terminal residue" evidence="1">
    <location>
        <position position="386"/>
    </location>
</feature>
<dbReference type="Proteomes" id="UP001432322">
    <property type="component" value="Unassembled WGS sequence"/>
</dbReference>
<keyword evidence="2" id="KW-1185">Reference proteome</keyword>
<sequence>TVDANEDAFMCGDEMISAVRVSSDKVIQDDTQVDHLSALHDDGLLAILSYVDRDSLDAVERTSRRNNYIASFFCSVQRRKRALVVSQTATGYVFALLPFNADLHPSWCYYISLDEQRTGKYNEKAVKRRRMEPCEYPVQGCDNIREESIPSLLCDRVEITLRKNAVDEIVFSLLCFTPDNLPPLTEKLERSLVSAIKIDKIRVSEDFTIDNWRSFATWMLKIKPKQICISHCPIDKSTVIDQKFLEDFTSDRNGVKLIVRTDADDIELPRFYPTVEILETIPRFDKLRLASMVLQPEWVVELLLEQLDKPDDGVERDWDFTLASPIEEYHMAGSRFRYPSLECIIVEKGGKIKRTDNKNCVYFRVDYQERSDTLLLKAGFYMNQKA</sequence>
<dbReference type="EMBL" id="BTSY01000001">
    <property type="protein sequence ID" value="GMT11874.1"/>
    <property type="molecule type" value="Genomic_DNA"/>
</dbReference>
<reference evidence="1" key="1">
    <citation type="submission" date="2023-10" db="EMBL/GenBank/DDBJ databases">
        <title>Genome assembly of Pristionchus species.</title>
        <authorList>
            <person name="Yoshida K."/>
            <person name="Sommer R.J."/>
        </authorList>
    </citation>
    <scope>NUCLEOTIDE SEQUENCE</scope>
    <source>
        <strain evidence="1">RS5133</strain>
    </source>
</reference>
<evidence type="ECO:0000313" key="2">
    <source>
        <dbReference type="Proteomes" id="UP001432322"/>
    </source>
</evidence>
<accession>A0AAV5V1Q1</accession>